<dbReference type="PANTHER" id="PTHR33442">
    <property type="entry name" value="TRANS-3-HYDROXY-L-PROLINE DEHYDRATASE"/>
    <property type="match status" value="1"/>
</dbReference>
<dbReference type="VEuPathDB" id="FungiDB:PC9H_007592"/>
<reference evidence="4" key="1">
    <citation type="submission" date="2019-07" db="EMBL/GenBank/DDBJ databases">
        <authorList>
            <person name="Palmer J.M."/>
        </authorList>
    </citation>
    <scope>NUCLEOTIDE SEQUENCE</scope>
    <source>
        <strain evidence="4">PC9</strain>
    </source>
</reference>
<protein>
    <recommendedName>
        <fullName evidence="3">trans-L-3-hydroxyproline dehydratase</fullName>
        <ecNumber evidence="3">4.2.1.77</ecNumber>
    </recommendedName>
</protein>
<dbReference type="PIRSF" id="PIRSF029792">
    <property type="entry name" value="Pro_racemase"/>
    <property type="match status" value="1"/>
</dbReference>
<sequence length="384" mass="41019">MNVFTTLSSDAHDVASQAIAMKIRVVDMHTSGEPTRIVVQGYPELKGSTLLEKRADARDRLDHVRQLLMKEPRGHSEMYGAILVWATELTAAGRADVGVLFCHNEGYSTMCGHAAIALGRFLVDMAEGEFLARIRSRIADGCTKMNLHAPCGIVEITVPVTPQGRADATRPVTFLSVPSFVGGTDISVHIPADKMWKQIRESGRQHVKVAVAFGGAFYVIVDVRELGFADGLLASSVPELAQAAKTIKGLVGNNTEVLKHPSERDLEYLYGVIICDEGVPGDGVECGVCFFADGQIDRSPTGSGVCARVALAVANGGRKVGEGRVYESMYSMRHAGSGFAGTAVEEVSMPDGRSGVTVRVSGRAHYVGATTFVLETGDGWKHGL</sequence>
<organism evidence="4 5">
    <name type="scientific">Pleurotus ostreatus</name>
    <name type="common">Oyster mushroom</name>
    <name type="synonym">White-rot fungus</name>
    <dbReference type="NCBI Taxonomy" id="5322"/>
    <lineage>
        <taxon>Eukaryota</taxon>
        <taxon>Fungi</taxon>
        <taxon>Dikarya</taxon>
        <taxon>Basidiomycota</taxon>
        <taxon>Agaricomycotina</taxon>
        <taxon>Agaricomycetes</taxon>
        <taxon>Agaricomycetidae</taxon>
        <taxon>Agaricales</taxon>
        <taxon>Pleurotineae</taxon>
        <taxon>Pleurotaceae</taxon>
        <taxon>Pleurotus</taxon>
    </lineage>
</organism>
<dbReference type="SUPFAM" id="SSF54506">
    <property type="entry name" value="Diaminopimelate epimerase-like"/>
    <property type="match status" value="1"/>
</dbReference>
<evidence type="ECO:0000313" key="5">
    <source>
        <dbReference type="Proteomes" id="UP000623687"/>
    </source>
</evidence>
<dbReference type="GO" id="GO:0050346">
    <property type="term" value="F:trans-L-3-hydroxyproline dehydratase activity"/>
    <property type="evidence" value="ECO:0007669"/>
    <property type="project" value="UniProtKB-EC"/>
</dbReference>
<evidence type="ECO:0000256" key="2">
    <source>
        <dbReference type="ARBA" id="ARBA00007529"/>
    </source>
</evidence>
<dbReference type="RefSeq" id="XP_036630741.1">
    <property type="nucleotide sequence ID" value="XM_036777121.1"/>
</dbReference>
<dbReference type="PANTHER" id="PTHR33442:SF1">
    <property type="entry name" value="TRANS-3-HYDROXY-L-PROLINE DEHYDRATASE"/>
    <property type="match status" value="1"/>
</dbReference>
<comment type="catalytic activity">
    <reaction evidence="1">
        <text>trans-3-hydroxy-L-proline = 1-pyrroline-2-carboxylate + H2O</text>
        <dbReference type="Rhea" id="RHEA:10320"/>
        <dbReference type="ChEBI" id="CHEBI:15377"/>
        <dbReference type="ChEBI" id="CHEBI:39785"/>
        <dbReference type="ChEBI" id="CHEBI:57938"/>
        <dbReference type="EC" id="4.2.1.77"/>
    </reaction>
</comment>
<dbReference type="Gene3D" id="3.10.310.10">
    <property type="entry name" value="Diaminopimelate Epimerase, Chain A, domain 1"/>
    <property type="match status" value="2"/>
</dbReference>
<comment type="caution">
    <text evidence="4">The sequence shown here is derived from an EMBL/GenBank/DDBJ whole genome shotgun (WGS) entry which is preliminary data.</text>
</comment>
<evidence type="ECO:0000313" key="4">
    <source>
        <dbReference type="EMBL" id="KAF7428369.1"/>
    </source>
</evidence>
<keyword evidence="5" id="KW-1185">Reference proteome</keyword>
<dbReference type="Pfam" id="PF05544">
    <property type="entry name" value="Pro_racemase"/>
    <property type="match status" value="1"/>
</dbReference>
<dbReference type="OrthoDB" id="6409228at2759"/>
<dbReference type="GeneID" id="59377410"/>
<name>A0A8H6ZUE4_PLEOS</name>
<proteinExistence type="inferred from homology"/>
<dbReference type="Proteomes" id="UP000623687">
    <property type="component" value="Unassembled WGS sequence"/>
</dbReference>
<dbReference type="InterPro" id="IPR008794">
    <property type="entry name" value="Pro_racemase_fam"/>
</dbReference>
<accession>A0A8H6ZUE4</accession>
<dbReference type="EMBL" id="JACETU010000005">
    <property type="protein sequence ID" value="KAF7428369.1"/>
    <property type="molecule type" value="Genomic_DNA"/>
</dbReference>
<evidence type="ECO:0000256" key="1">
    <source>
        <dbReference type="ARBA" id="ARBA00001148"/>
    </source>
</evidence>
<evidence type="ECO:0000256" key="3">
    <source>
        <dbReference type="ARBA" id="ARBA00013105"/>
    </source>
</evidence>
<dbReference type="FunFam" id="3.10.310.10:FF:000003">
    <property type="entry name" value="Proline racemase"/>
    <property type="match status" value="1"/>
</dbReference>
<dbReference type="AlphaFoldDB" id="A0A8H6ZUE4"/>
<dbReference type="EC" id="4.2.1.77" evidence="3"/>
<comment type="similarity">
    <text evidence="2">Belongs to the proline racemase family.</text>
</comment>
<dbReference type="SFLD" id="SFLDS00028">
    <property type="entry name" value="Proline_Racemase"/>
    <property type="match status" value="1"/>
</dbReference>
<gene>
    <name evidence="4" type="ORF">PC9H_007592</name>
</gene>